<evidence type="ECO:0000313" key="7">
    <source>
        <dbReference type="Proteomes" id="UP000002171"/>
    </source>
</evidence>
<dbReference type="InterPro" id="IPR036390">
    <property type="entry name" value="WH_DNA-bd_sf"/>
</dbReference>
<dbReference type="PANTHER" id="PTHR30126">
    <property type="entry name" value="HTH-TYPE TRANSCRIPTIONAL REGULATOR"/>
    <property type="match status" value="1"/>
</dbReference>
<evidence type="ECO:0000256" key="3">
    <source>
        <dbReference type="ARBA" id="ARBA00023125"/>
    </source>
</evidence>
<evidence type="ECO:0000256" key="4">
    <source>
        <dbReference type="ARBA" id="ARBA00023163"/>
    </source>
</evidence>
<keyword evidence="2" id="KW-0805">Transcription regulation</keyword>
<keyword evidence="4" id="KW-0804">Transcription</keyword>
<keyword evidence="7" id="KW-1185">Reference proteome</keyword>
<protein>
    <submittedName>
        <fullName evidence="6">LysR family regulatory protein</fullName>
    </submittedName>
</protein>
<accession>A0A7U8C4I6</accession>
<dbReference type="SUPFAM" id="SSF46785">
    <property type="entry name" value="Winged helix' DNA-binding domain"/>
    <property type="match status" value="1"/>
</dbReference>
<dbReference type="GO" id="GO:0000976">
    <property type="term" value="F:transcription cis-regulatory region binding"/>
    <property type="evidence" value="ECO:0007669"/>
    <property type="project" value="TreeGrafter"/>
</dbReference>
<dbReference type="InterPro" id="IPR000847">
    <property type="entry name" value="LysR_HTH_N"/>
</dbReference>
<dbReference type="PANTHER" id="PTHR30126:SF98">
    <property type="entry name" value="HTH-TYPE TRANSCRIPTIONAL ACTIVATOR BAUR"/>
    <property type="match status" value="1"/>
</dbReference>
<dbReference type="Gene3D" id="1.10.10.10">
    <property type="entry name" value="Winged helix-like DNA-binding domain superfamily/Winged helix DNA-binding domain"/>
    <property type="match status" value="1"/>
</dbReference>
<dbReference type="PROSITE" id="PS50931">
    <property type="entry name" value="HTH_LYSR"/>
    <property type="match status" value="1"/>
</dbReference>
<dbReference type="Proteomes" id="UP000002171">
    <property type="component" value="Unassembled WGS sequence"/>
</dbReference>
<proteinExistence type="inferred from homology"/>
<sequence length="310" mass="35140">MGRKKAAISGQLADVDLRLLRVFRSVVESGGFTAAEIQLNLANSTISNYISDLEKRLDMRLCDRGRGGFALTDQGKEVYEATLELLSAVDQFRNRVNRSHNRIFGHLHLGFAEHMLGAHHSCIVAALNNFSQQAPDVRVQITTMSSDEICTAVLEKKVDIGVTVLPHSFLELNTLTLFEEEMRLYCGPDHPLFDLPDEAISEEDLLQYKFVESPRLMPGREVLPEMRAWNKHAKAHHQEARATLILSGHYLGFLPKHLVENWGMANNMRPLLTRQFGYSNSFDAIWRKKHSNEQVITTFTQCLHKSLLTS</sequence>
<feature type="domain" description="HTH lysR-type" evidence="5">
    <location>
        <begin position="15"/>
        <end position="72"/>
    </location>
</feature>
<dbReference type="OrthoDB" id="8587655at2"/>
<name>A0A7U8C4I6_NEPCE</name>
<dbReference type="AlphaFoldDB" id="A0A7U8C4I6"/>
<dbReference type="InterPro" id="IPR036388">
    <property type="entry name" value="WH-like_DNA-bd_sf"/>
</dbReference>
<dbReference type="EMBL" id="AAOW01000027">
    <property type="protein sequence ID" value="EAR59975.1"/>
    <property type="molecule type" value="Genomic_DNA"/>
</dbReference>
<dbReference type="InterPro" id="IPR005119">
    <property type="entry name" value="LysR_subst-bd"/>
</dbReference>
<dbReference type="CDD" id="cd05466">
    <property type="entry name" value="PBP2_LTTR_substrate"/>
    <property type="match status" value="1"/>
</dbReference>
<comment type="similarity">
    <text evidence="1">Belongs to the LysR transcriptional regulatory family.</text>
</comment>
<dbReference type="Pfam" id="PF03466">
    <property type="entry name" value="LysR_substrate"/>
    <property type="match status" value="1"/>
</dbReference>
<dbReference type="Pfam" id="PF00126">
    <property type="entry name" value="HTH_1"/>
    <property type="match status" value="1"/>
</dbReference>
<evidence type="ECO:0000313" key="6">
    <source>
        <dbReference type="EMBL" id="EAR59975.1"/>
    </source>
</evidence>
<comment type="caution">
    <text evidence="6">The sequence shown here is derived from an EMBL/GenBank/DDBJ whole genome shotgun (WGS) entry which is preliminary data.</text>
</comment>
<dbReference type="GO" id="GO:0003700">
    <property type="term" value="F:DNA-binding transcription factor activity"/>
    <property type="evidence" value="ECO:0007669"/>
    <property type="project" value="InterPro"/>
</dbReference>
<dbReference type="Gene3D" id="3.40.190.290">
    <property type="match status" value="1"/>
</dbReference>
<dbReference type="SUPFAM" id="SSF53850">
    <property type="entry name" value="Periplasmic binding protein-like II"/>
    <property type="match status" value="1"/>
</dbReference>
<keyword evidence="3" id="KW-0238">DNA-binding</keyword>
<evidence type="ECO:0000256" key="1">
    <source>
        <dbReference type="ARBA" id="ARBA00009437"/>
    </source>
</evidence>
<gene>
    <name evidence="6" type="ORF">MED92_02686</name>
</gene>
<organism evidence="6 7">
    <name type="scientific">Neptuniibacter caesariensis</name>
    <dbReference type="NCBI Taxonomy" id="207954"/>
    <lineage>
        <taxon>Bacteria</taxon>
        <taxon>Pseudomonadati</taxon>
        <taxon>Pseudomonadota</taxon>
        <taxon>Gammaproteobacteria</taxon>
        <taxon>Oceanospirillales</taxon>
        <taxon>Oceanospirillaceae</taxon>
        <taxon>Neptuniibacter</taxon>
    </lineage>
</organism>
<evidence type="ECO:0000256" key="2">
    <source>
        <dbReference type="ARBA" id="ARBA00023015"/>
    </source>
</evidence>
<evidence type="ECO:0000259" key="5">
    <source>
        <dbReference type="PROSITE" id="PS50931"/>
    </source>
</evidence>
<reference evidence="6 7" key="1">
    <citation type="submission" date="2006-02" db="EMBL/GenBank/DDBJ databases">
        <authorList>
            <person name="Pinhassi J."/>
            <person name="Pedros-Alio C."/>
            <person name="Ferriera S."/>
            <person name="Johnson J."/>
            <person name="Kravitz S."/>
            <person name="Halpern A."/>
            <person name="Remington K."/>
            <person name="Beeson K."/>
            <person name="Tran B."/>
            <person name="Rogers Y.-H."/>
            <person name="Friedman R."/>
            <person name="Venter J.C."/>
        </authorList>
    </citation>
    <scope>NUCLEOTIDE SEQUENCE [LARGE SCALE GENOMIC DNA]</scope>
    <source>
        <strain evidence="6 7">MED92</strain>
    </source>
</reference>
<dbReference type="RefSeq" id="WP_007022533.1">
    <property type="nucleotide sequence ID" value="NZ_CH724127.1"/>
</dbReference>